<dbReference type="Pfam" id="PF13508">
    <property type="entry name" value="Acetyltransf_7"/>
    <property type="match status" value="1"/>
</dbReference>
<evidence type="ECO:0000313" key="2">
    <source>
        <dbReference type="EMBL" id="KAF2275682.1"/>
    </source>
</evidence>
<dbReference type="SUPFAM" id="SSF55729">
    <property type="entry name" value="Acyl-CoA N-acyltransferases (Nat)"/>
    <property type="match status" value="1"/>
</dbReference>
<dbReference type="CDD" id="cd04301">
    <property type="entry name" value="NAT_SF"/>
    <property type="match status" value="1"/>
</dbReference>
<organism evidence="2 3">
    <name type="scientific">Westerdykella ornata</name>
    <dbReference type="NCBI Taxonomy" id="318751"/>
    <lineage>
        <taxon>Eukaryota</taxon>
        <taxon>Fungi</taxon>
        <taxon>Dikarya</taxon>
        <taxon>Ascomycota</taxon>
        <taxon>Pezizomycotina</taxon>
        <taxon>Dothideomycetes</taxon>
        <taxon>Pleosporomycetidae</taxon>
        <taxon>Pleosporales</taxon>
        <taxon>Sporormiaceae</taxon>
        <taxon>Westerdykella</taxon>
    </lineage>
</organism>
<accession>A0A6A6JGX8</accession>
<name>A0A6A6JGX8_WESOR</name>
<gene>
    <name evidence="2" type="ORF">EI97DRAFT_434100</name>
</gene>
<keyword evidence="3" id="KW-1185">Reference proteome</keyword>
<reference evidence="2" key="1">
    <citation type="journal article" date="2020" name="Stud. Mycol.">
        <title>101 Dothideomycetes genomes: a test case for predicting lifestyles and emergence of pathogens.</title>
        <authorList>
            <person name="Haridas S."/>
            <person name="Albert R."/>
            <person name="Binder M."/>
            <person name="Bloem J."/>
            <person name="Labutti K."/>
            <person name="Salamov A."/>
            <person name="Andreopoulos B."/>
            <person name="Baker S."/>
            <person name="Barry K."/>
            <person name="Bills G."/>
            <person name="Bluhm B."/>
            <person name="Cannon C."/>
            <person name="Castanera R."/>
            <person name="Culley D."/>
            <person name="Daum C."/>
            <person name="Ezra D."/>
            <person name="Gonzalez J."/>
            <person name="Henrissat B."/>
            <person name="Kuo A."/>
            <person name="Liang C."/>
            <person name="Lipzen A."/>
            <person name="Lutzoni F."/>
            <person name="Magnuson J."/>
            <person name="Mondo S."/>
            <person name="Nolan M."/>
            <person name="Ohm R."/>
            <person name="Pangilinan J."/>
            <person name="Park H.-J."/>
            <person name="Ramirez L."/>
            <person name="Alfaro M."/>
            <person name="Sun H."/>
            <person name="Tritt A."/>
            <person name="Yoshinaga Y."/>
            <person name="Zwiers L.-H."/>
            <person name="Turgeon B."/>
            <person name="Goodwin S."/>
            <person name="Spatafora J."/>
            <person name="Crous P."/>
            <person name="Grigoriev I."/>
        </authorList>
    </citation>
    <scope>NUCLEOTIDE SEQUENCE</scope>
    <source>
        <strain evidence="2">CBS 379.55</strain>
    </source>
</reference>
<dbReference type="GeneID" id="54551708"/>
<dbReference type="RefSeq" id="XP_033653221.1">
    <property type="nucleotide sequence ID" value="XM_033798533.1"/>
</dbReference>
<dbReference type="GO" id="GO:0016747">
    <property type="term" value="F:acyltransferase activity, transferring groups other than amino-acyl groups"/>
    <property type="evidence" value="ECO:0007669"/>
    <property type="project" value="InterPro"/>
</dbReference>
<evidence type="ECO:0000313" key="3">
    <source>
        <dbReference type="Proteomes" id="UP000800097"/>
    </source>
</evidence>
<dbReference type="InterPro" id="IPR016181">
    <property type="entry name" value="Acyl_CoA_acyltransferase"/>
</dbReference>
<dbReference type="EMBL" id="ML986496">
    <property type="protein sequence ID" value="KAF2275682.1"/>
    <property type="molecule type" value="Genomic_DNA"/>
</dbReference>
<evidence type="ECO:0000259" key="1">
    <source>
        <dbReference type="PROSITE" id="PS51186"/>
    </source>
</evidence>
<protein>
    <recommendedName>
        <fullName evidence="1">N-acetyltransferase domain-containing protein</fullName>
    </recommendedName>
</protein>
<dbReference type="AlphaFoldDB" id="A0A6A6JGX8"/>
<dbReference type="OrthoDB" id="41532at2759"/>
<dbReference type="Proteomes" id="UP000800097">
    <property type="component" value="Unassembled WGS sequence"/>
</dbReference>
<dbReference type="PROSITE" id="PS51186">
    <property type="entry name" value="GNAT"/>
    <property type="match status" value="1"/>
</dbReference>
<dbReference type="InterPro" id="IPR000182">
    <property type="entry name" value="GNAT_dom"/>
</dbReference>
<dbReference type="Gene3D" id="3.40.630.30">
    <property type="match status" value="1"/>
</dbReference>
<proteinExistence type="predicted"/>
<feature type="domain" description="N-acetyltransferase" evidence="1">
    <location>
        <begin position="71"/>
        <end position="243"/>
    </location>
</feature>
<sequence>MSPPTCSAPFRYSIHRIPTDSPHTPELVKRYKDAKLAALLAEPTGFAVQHVDEVHVSLNVWTKRLAPPSTIFICVATPDGDNNSVDDEEKLLSGEWVGFVTIRGPVPYGEYFLPESGQAVVETPELETRWHICNLYTAGAHRGRGIGTGLVNACNEFARNYSVGVPGTAISTVRLRLFMNPKKTALVAMYKRMSFQEAGKVTLKEGFIANGDAELVPQDTTSTAENILRCETRYGLAMERTINLIKDKTPGAYVSRVEADVQTLEDGRVV</sequence>